<comment type="caution">
    <text evidence="4">The sequence shown here is derived from an EMBL/GenBank/DDBJ whole genome shotgun (WGS) entry which is preliminary data.</text>
</comment>
<comment type="similarity">
    <text evidence="1">Belongs to the Rv1128c/1148c/1588c/1702c/1945/3466 family.</text>
</comment>
<dbReference type="SMART" id="SM00507">
    <property type="entry name" value="HNHc"/>
    <property type="match status" value="1"/>
</dbReference>
<dbReference type="Gene3D" id="1.10.30.50">
    <property type="match status" value="1"/>
</dbReference>
<dbReference type="CDD" id="cd00085">
    <property type="entry name" value="HNHc"/>
    <property type="match status" value="1"/>
</dbReference>
<evidence type="ECO:0000259" key="3">
    <source>
        <dbReference type="SMART" id="SM00507"/>
    </source>
</evidence>
<dbReference type="InterPro" id="IPR003615">
    <property type="entry name" value="HNH_nuc"/>
</dbReference>
<evidence type="ECO:0000313" key="4">
    <source>
        <dbReference type="EMBL" id="MDP9794584.1"/>
    </source>
</evidence>
<dbReference type="Pfam" id="PF02720">
    <property type="entry name" value="DUF222"/>
    <property type="match status" value="1"/>
</dbReference>
<gene>
    <name evidence="4" type="ORF">J2S43_003096</name>
</gene>
<evidence type="ECO:0000256" key="1">
    <source>
        <dbReference type="ARBA" id="ARBA00023450"/>
    </source>
</evidence>
<dbReference type="InterPro" id="IPR002711">
    <property type="entry name" value="HNH"/>
</dbReference>
<accession>A0ABT9MT74</accession>
<name>A0ABT9MT74_9ACTN</name>
<keyword evidence="5" id="KW-1185">Reference proteome</keyword>
<feature type="domain" description="HNH nuclease" evidence="3">
    <location>
        <begin position="331"/>
        <end position="383"/>
    </location>
</feature>
<organism evidence="4 5">
    <name type="scientific">Catenuloplanes nepalensis</name>
    <dbReference type="NCBI Taxonomy" id="587533"/>
    <lineage>
        <taxon>Bacteria</taxon>
        <taxon>Bacillati</taxon>
        <taxon>Actinomycetota</taxon>
        <taxon>Actinomycetes</taxon>
        <taxon>Micromonosporales</taxon>
        <taxon>Micromonosporaceae</taxon>
        <taxon>Catenuloplanes</taxon>
    </lineage>
</organism>
<reference evidence="4 5" key="1">
    <citation type="submission" date="2023-07" db="EMBL/GenBank/DDBJ databases">
        <title>Sequencing the genomes of 1000 actinobacteria strains.</title>
        <authorList>
            <person name="Klenk H.-P."/>
        </authorList>
    </citation>
    <scope>NUCLEOTIDE SEQUENCE [LARGE SCALE GENOMIC DNA]</scope>
    <source>
        <strain evidence="4 5">DSM 44710</strain>
    </source>
</reference>
<proteinExistence type="inferred from homology"/>
<feature type="compositionally biased region" description="Basic residues" evidence="2">
    <location>
        <begin position="415"/>
        <end position="425"/>
    </location>
</feature>
<evidence type="ECO:0000313" key="5">
    <source>
        <dbReference type="Proteomes" id="UP001240984"/>
    </source>
</evidence>
<dbReference type="Pfam" id="PF01844">
    <property type="entry name" value="HNH"/>
    <property type="match status" value="1"/>
</dbReference>
<sequence>MLVQARQLGEDAAKLASAPLWPLTDDEIVDALRAAHRLEQAAAALQARLVQQATARRLPQAQGHRNIAGWLRATLLLDPQPARQLCESASAMARPTVQQAVLDGRLDLRQAVAVAATCDAIPTDLAGLDEIGPGDIDDIVARAESTQIDMAGRLPAYQLRRVGERILAFVAPEIAERADERALAQQEARAHAHRGLTLSLPVDGLVRLSGLLGTEDAATVQAAIQPLCSPAPGDDRTPAQRRADALTEVCRLALRTGELPADGGEPPQLAVTVAYQPLTRALGAAGTDTGQRLSAETVRRIACDARVLPVVLGTAGQVLDVGRTRRLATGSLRRALAVRDRGCAFPDCDRPPRWTDAHHITPWTAGGTTDLSNLVLLCRHHHRRIHDPQSGWHIRTGSDGHPDFIPPPHLDQQRHPRRNLHHLRR</sequence>
<evidence type="ECO:0000256" key="2">
    <source>
        <dbReference type="SAM" id="MobiDB-lite"/>
    </source>
</evidence>
<dbReference type="Proteomes" id="UP001240984">
    <property type="component" value="Unassembled WGS sequence"/>
</dbReference>
<dbReference type="InterPro" id="IPR003870">
    <property type="entry name" value="DUF222"/>
</dbReference>
<protein>
    <recommendedName>
        <fullName evidence="3">HNH nuclease domain-containing protein</fullName>
    </recommendedName>
</protein>
<feature type="region of interest" description="Disordered" evidence="2">
    <location>
        <begin position="389"/>
        <end position="425"/>
    </location>
</feature>
<dbReference type="RefSeq" id="WP_306829714.1">
    <property type="nucleotide sequence ID" value="NZ_JAUSRA010000001.1"/>
</dbReference>
<dbReference type="EMBL" id="JAUSRA010000001">
    <property type="protein sequence ID" value="MDP9794584.1"/>
    <property type="molecule type" value="Genomic_DNA"/>
</dbReference>